<evidence type="ECO:0000256" key="4">
    <source>
        <dbReference type="ARBA" id="ARBA00022670"/>
    </source>
</evidence>
<evidence type="ECO:0000256" key="5">
    <source>
        <dbReference type="ARBA" id="ARBA00022692"/>
    </source>
</evidence>
<evidence type="ECO:0000256" key="8">
    <source>
        <dbReference type="ARBA" id="ARBA00022833"/>
    </source>
</evidence>
<sequence>MLRFSLFGIPVNVQPWFWITLALLGGATGIDGREDVLSVALFVLAGFVSVLVHELGHALTGRSFGAPTQITLMAFGGFASFPANAFTRKQDFLVTAAGPAIQILLGLVFFAIYAFVPLPTTAAKMFVFWGMVISIFWAVINLVPVIPLDGGRLVAALLGPSKRVLALQISLVAAIAVALGMFFLMKSFLFPIFLGLMAYQNWQELQQFRR</sequence>
<evidence type="ECO:0000259" key="13">
    <source>
        <dbReference type="Pfam" id="PF02163"/>
    </source>
</evidence>
<reference evidence="14 15" key="1">
    <citation type="submission" date="2021-06" db="EMBL/GenBank/DDBJ databases">
        <title>Complete genome of Haloferula helveola possessing various polysaccharide degrading enzymes.</title>
        <authorList>
            <person name="Takami H."/>
            <person name="Huang C."/>
            <person name="Hamasaki K."/>
        </authorList>
    </citation>
    <scope>NUCLEOTIDE SEQUENCE [LARGE SCALE GENOMIC DNA]</scope>
    <source>
        <strain evidence="14 15">CN-1</strain>
    </source>
</reference>
<dbReference type="GO" id="GO:0008237">
    <property type="term" value="F:metallopeptidase activity"/>
    <property type="evidence" value="ECO:0007669"/>
    <property type="project" value="UniProtKB-KW"/>
</dbReference>
<feature type="transmembrane region" description="Helical" evidence="12">
    <location>
        <begin position="64"/>
        <end position="86"/>
    </location>
</feature>
<evidence type="ECO:0000256" key="10">
    <source>
        <dbReference type="ARBA" id="ARBA00023049"/>
    </source>
</evidence>
<evidence type="ECO:0000256" key="7">
    <source>
        <dbReference type="ARBA" id="ARBA00022801"/>
    </source>
</evidence>
<feature type="domain" description="Peptidase M50" evidence="13">
    <location>
        <begin position="122"/>
        <end position="168"/>
    </location>
</feature>
<evidence type="ECO:0000256" key="2">
    <source>
        <dbReference type="ARBA" id="ARBA00004141"/>
    </source>
</evidence>
<evidence type="ECO:0000256" key="6">
    <source>
        <dbReference type="ARBA" id="ARBA00022723"/>
    </source>
</evidence>
<keyword evidence="6" id="KW-0479">Metal-binding</keyword>
<dbReference type="RefSeq" id="WP_338685098.1">
    <property type="nucleotide sequence ID" value="NZ_AP024702.1"/>
</dbReference>
<keyword evidence="11 12" id="KW-0472">Membrane</keyword>
<feature type="transmembrane region" description="Helical" evidence="12">
    <location>
        <begin position="36"/>
        <end position="52"/>
    </location>
</feature>
<comment type="subcellular location">
    <subcellularLocation>
        <location evidence="2">Membrane</location>
        <topology evidence="2">Multi-pass membrane protein</topology>
    </subcellularLocation>
</comment>
<evidence type="ECO:0000313" key="14">
    <source>
        <dbReference type="EMBL" id="BCX48749.1"/>
    </source>
</evidence>
<protein>
    <submittedName>
        <fullName evidence="14">Zinc metalloprotease M50B family</fullName>
    </submittedName>
</protein>
<name>A0ABN6H7Y6_9BACT</name>
<keyword evidence="15" id="KW-1185">Reference proteome</keyword>
<comment type="cofactor">
    <cofactor evidence="1">
        <name>Zn(2+)</name>
        <dbReference type="ChEBI" id="CHEBI:29105"/>
    </cofactor>
</comment>
<evidence type="ECO:0000256" key="12">
    <source>
        <dbReference type="SAM" id="Phobius"/>
    </source>
</evidence>
<keyword evidence="8" id="KW-0862">Zinc</keyword>
<keyword evidence="5 12" id="KW-0812">Transmembrane</keyword>
<feature type="transmembrane region" description="Helical" evidence="12">
    <location>
        <begin position="92"/>
        <end position="114"/>
    </location>
</feature>
<keyword evidence="4" id="KW-0645">Protease</keyword>
<evidence type="ECO:0000256" key="9">
    <source>
        <dbReference type="ARBA" id="ARBA00022989"/>
    </source>
</evidence>
<comment type="similarity">
    <text evidence="3">Belongs to the peptidase M50B family.</text>
</comment>
<dbReference type="EMBL" id="AP024702">
    <property type="protein sequence ID" value="BCX48749.1"/>
    <property type="molecule type" value="Genomic_DNA"/>
</dbReference>
<organism evidence="14 15">
    <name type="scientific">Haloferula helveola</name>
    <dbReference type="NCBI Taxonomy" id="490095"/>
    <lineage>
        <taxon>Bacteria</taxon>
        <taxon>Pseudomonadati</taxon>
        <taxon>Verrucomicrobiota</taxon>
        <taxon>Verrucomicrobiia</taxon>
        <taxon>Verrucomicrobiales</taxon>
        <taxon>Verrucomicrobiaceae</taxon>
        <taxon>Haloferula</taxon>
    </lineage>
</organism>
<feature type="transmembrane region" description="Helical" evidence="12">
    <location>
        <begin position="12"/>
        <end position="30"/>
    </location>
</feature>
<accession>A0ABN6H7Y6</accession>
<feature type="transmembrane region" description="Helical" evidence="12">
    <location>
        <begin position="166"/>
        <end position="199"/>
    </location>
</feature>
<feature type="transmembrane region" description="Helical" evidence="12">
    <location>
        <begin position="126"/>
        <end position="146"/>
    </location>
</feature>
<dbReference type="Pfam" id="PF02163">
    <property type="entry name" value="Peptidase_M50"/>
    <property type="match status" value="2"/>
</dbReference>
<evidence type="ECO:0000313" key="15">
    <source>
        <dbReference type="Proteomes" id="UP001374893"/>
    </source>
</evidence>
<keyword evidence="10 14" id="KW-0482">Metalloprotease</keyword>
<proteinExistence type="inferred from homology"/>
<evidence type="ECO:0000256" key="11">
    <source>
        <dbReference type="ARBA" id="ARBA00023136"/>
    </source>
</evidence>
<evidence type="ECO:0000256" key="3">
    <source>
        <dbReference type="ARBA" id="ARBA00007931"/>
    </source>
</evidence>
<dbReference type="PANTHER" id="PTHR39188:SF3">
    <property type="entry name" value="STAGE IV SPORULATION PROTEIN FB"/>
    <property type="match status" value="1"/>
</dbReference>
<keyword evidence="9 12" id="KW-1133">Transmembrane helix</keyword>
<dbReference type="InterPro" id="IPR008915">
    <property type="entry name" value="Peptidase_M50"/>
</dbReference>
<dbReference type="PANTHER" id="PTHR39188">
    <property type="entry name" value="MEMBRANE-ASSOCIATED ZINC METALLOPROTEASE M50B"/>
    <property type="match status" value="1"/>
</dbReference>
<gene>
    <name evidence="14" type="ORF">HAHE_26570</name>
</gene>
<dbReference type="Proteomes" id="UP001374893">
    <property type="component" value="Chromosome"/>
</dbReference>
<feature type="domain" description="Peptidase M50" evidence="13">
    <location>
        <begin position="42"/>
        <end position="116"/>
    </location>
</feature>
<evidence type="ECO:0000256" key="1">
    <source>
        <dbReference type="ARBA" id="ARBA00001947"/>
    </source>
</evidence>
<keyword evidence="7" id="KW-0378">Hydrolase</keyword>